<evidence type="ECO:0000313" key="3">
    <source>
        <dbReference type="Proteomes" id="UP001144205"/>
    </source>
</evidence>
<feature type="transmembrane region" description="Helical" evidence="1">
    <location>
        <begin position="12"/>
        <end position="29"/>
    </location>
</feature>
<comment type="caution">
    <text evidence="2">The sequence shown here is derived from an EMBL/GenBank/DDBJ whole genome shotgun (WGS) entry which is preliminary data.</text>
</comment>
<feature type="transmembrane region" description="Helical" evidence="1">
    <location>
        <begin position="75"/>
        <end position="96"/>
    </location>
</feature>
<proteinExistence type="predicted"/>
<dbReference type="Proteomes" id="UP001144205">
    <property type="component" value="Unassembled WGS sequence"/>
</dbReference>
<keyword evidence="1" id="KW-1133">Transmembrane helix</keyword>
<dbReference type="RefSeq" id="WP_281842247.1">
    <property type="nucleotide sequence ID" value="NZ_BROH01000005.1"/>
</dbReference>
<protein>
    <submittedName>
        <fullName evidence="2">Uncharacterized protein</fullName>
    </submittedName>
</protein>
<reference evidence="2" key="1">
    <citation type="journal article" date="2023" name="Int. J. Syst. Evol. Microbiol.">
        <title>Sinisalibacter aestuarii sp. nov., isolated from estuarine sediment of the Arakawa River.</title>
        <authorList>
            <person name="Arafat S.T."/>
            <person name="Hirano S."/>
            <person name="Sato A."/>
            <person name="Takeuchi K."/>
            <person name="Yasuda T."/>
            <person name="Terahara T."/>
            <person name="Hamada M."/>
            <person name="Kobayashi T."/>
        </authorList>
    </citation>
    <scope>NUCLEOTIDE SEQUENCE</scope>
    <source>
        <strain evidence="2">B-399</strain>
    </source>
</reference>
<dbReference type="EMBL" id="BROH01000005">
    <property type="protein sequence ID" value="GKY88202.1"/>
    <property type="molecule type" value="Genomic_DNA"/>
</dbReference>
<evidence type="ECO:0000256" key="1">
    <source>
        <dbReference type="SAM" id="Phobius"/>
    </source>
</evidence>
<keyword evidence="1" id="KW-0472">Membrane</keyword>
<organism evidence="2 3">
    <name type="scientific">Sinisalibacter aestuarii</name>
    <dbReference type="NCBI Taxonomy" id="2949426"/>
    <lineage>
        <taxon>Bacteria</taxon>
        <taxon>Pseudomonadati</taxon>
        <taxon>Pseudomonadota</taxon>
        <taxon>Alphaproteobacteria</taxon>
        <taxon>Rhodobacterales</taxon>
        <taxon>Roseobacteraceae</taxon>
        <taxon>Sinisalibacter</taxon>
    </lineage>
</organism>
<name>A0ABQ5LT78_9RHOB</name>
<accession>A0ABQ5LT78</accession>
<keyword evidence="3" id="KW-1185">Reference proteome</keyword>
<sequence length="114" mass="11677">MMNYADIGLANTFLPLAGLVALALLLPVWTVPKGTRSQGRLALGMAASAGLTFAAALGLFAALHAGAGNAPRLGAVTRAAVLSALAWGPLLALAWLARAQGVEKRRGEDMARSR</sequence>
<keyword evidence="1" id="KW-0812">Transmembrane</keyword>
<evidence type="ECO:0000313" key="2">
    <source>
        <dbReference type="EMBL" id="GKY88202.1"/>
    </source>
</evidence>
<gene>
    <name evidence="2" type="ORF">STA1M1_20710</name>
</gene>
<feature type="transmembrane region" description="Helical" evidence="1">
    <location>
        <begin position="41"/>
        <end position="63"/>
    </location>
</feature>